<accession>A0A0A8Z8Y5</accession>
<reference evidence="1" key="2">
    <citation type="journal article" date="2015" name="Data Brief">
        <title>Shoot transcriptome of the giant reed, Arundo donax.</title>
        <authorList>
            <person name="Barrero R.A."/>
            <person name="Guerrero F.D."/>
            <person name="Moolhuijzen P."/>
            <person name="Goolsby J.A."/>
            <person name="Tidwell J."/>
            <person name="Bellgard S.E."/>
            <person name="Bellgard M.I."/>
        </authorList>
    </citation>
    <scope>NUCLEOTIDE SEQUENCE</scope>
    <source>
        <tissue evidence="1">Shoot tissue taken approximately 20 cm above the soil surface</tissue>
    </source>
</reference>
<evidence type="ECO:0000313" key="1">
    <source>
        <dbReference type="EMBL" id="JAD34093.1"/>
    </source>
</evidence>
<name>A0A0A8Z8Y5_ARUDO</name>
<dbReference type="AlphaFoldDB" id="A0A0A8Z8Y5"/>
<sequence length="17" mass="2026">MTCLLSTYEMLSRPFAY</sequence>
<protein>
    <submittedName>
        <fullName evidence="1">Uncharacterized protein</fullName>
    </submittedName>
</protein>
<proteinExistence type="predicted"/>
<organism evidence="1">
    <name type="scientific">Arundo donax</name>
    <name type="common">Giant reed</name>
    <name type="synonym">Donax arundinaceus</name>
    <dbReference type="NCBI Taxonomy" id="35708"/>
    <lineage>
        <taxon>Eukaryota</taxon>
        <taxon>Viridiplantae</taxon>
        <taxon>Streptophyta</taxon>
        <taxon>Embryophyta</taxon>
        <taxon>Tracheophyta</taxon>
        <taxon>Spermatophyta</taxon>
        <taxon>Magnoliopsida</taxon>
        <taxon>Liliopsida</taxon>
        <taxon>Poales</taxon>
        <taxon>Poaceae</taxon>
        <taxon>PACMAD clade</taxon>
        <taxon>Arundinoideae</taxon>
        <taxon>Arundineae</taxon>
        <taxon>Arundo</taxon>
    </lineage>
</organism>
<reference evidence="1" key="1">
    <citation type="submission" date="2014-09" db="EMBL/GenBank/DDBJ databases">
        <authorList>
            <person name="Magalhaes I.L.F."/>
            <person name="Oliveira U."/>
            <person name="Santos F.R."/>
            <person name="Vidigal T.H.D.A."/>
            <person name="Brescovit A.D."/>
            <person name="Santos A.J."/>
        </authorList>
    </citation>
    <scope>NUCLEOTIDE SEQUENCE</scope>
    <source>
        <tissue evidence="1">Shoot tissue taken approximately 20 cm above the soil surface</tissue>
    </source>
</reference>
<dbReference type="EMBL" id="GBRH01263802">
    <property type="protein sequence ID" value="JAD34093.1"/>
    <property type="molecule type" value="Transcribed_RNA"/>
</dbReference>